<dbReference type="InterPro" id="IPR052754">
    <property type="entry name" value="NTPase_KAP_P-loop"/>
</dbReference>
<organism evidence="2 3">
    <name type="scientific">Herbaspirillum rhizosphaerae</name>
    <dbReference type="NCBI Taxonomy" id="346179"/>
    <lineage>
        <taxon>Bacteria</taxon>
        <taxon>Pseudomonadati</taxon>
        <taxon>Pseudomonadota</taxon>
        <taxon>Betaproteobacteria</taxon>
        <taxon>Burkholderiales</taxon>
        <taxon>Oxalobacteraceae</taxon>
        <taxon>Herbaspirillum</taxon>
    </lineage>
</organism>
<sequence>MITRAISNEIQAEGHDAPILRPEEDLLNGIGVARAINQFIQTSPKGWSTRIGLYGPWGSGKTSILNLLKTIEEKQHSVVLSFSAWSAVEESDVISLFYEKLRECLIKEDIHLSLKHTYKHLARKVNPIRKLFNLLKSGLAALAELLPVPSLVAKLAIESTADIASFAVSWSKFDHKDLDDLVTQLAGRRVVVFIDDLDRADPKVVPKTLLALRELLDWPGFTFVLAFDKKIIARALSDYSPSFGDDAQGFLEKIIDIPFDLPPPKKQHKNLLISAALHACCKCISQATLETLTDVFPNQPRRIKLIARSIGALGPSLDRHSEEEIDWRSVYLHAIAWEENPKIIDWIISALSKEREDWSSWAINEDERNVHKEKIRKSLEPFLSNSLDSADIQRIFNVTHLLLTHWQNISDETIQYWAQLGSSPPSFTAREARDIQSRYLSDKNNEQVVVRIHQAALIADCSTEEAALDLAKFAIMEYETSLDSMADARTSIEWENRLKKATGNLTFLEYFLNECDDQFVRN</sequence>
<dbReference type="InterPro" id="IPR011646">
    <property type="entry name" value="KAP_P-loop"/>
</dbReference>
<dbReference type="Gene3D" id="3.40.50.300">
    <property type="entry name" value="P-loop containing nucleotide triphosphate hydrolases"/>
    <property type="match status" value="1"/>
</dbReference>
<feature type="domain" description="KAP NTPase" evidence="1">
    <location>
        <begin position="32"/>
        <end position="287"/>
    </location>
</feature>
<proteinExistence type="predicted"/>
<dbReference type="PANTHER" id="PTHR22674">
    <property type="entry name" value="NTPASE, KAP FAMILY P-LOOP DOMAIN-CONTAINING 1"/>
    <property type="match status" value="1"/>
</dbReference>
<dbReference type="EMBL" id="JAQQFR010000026">
    <property type="protein sequence ID" value="MFL9881348.1"/>
    <property type="molecule type" value="Genomic_DNA"/>
</dbReference>
<comment type="caution">
    <text evidence="2">The sequence shown here is derived from an EMBL/GenBank/DDBJ whole genome shotgun (WGS) entry which is preliminary data.</text>
</comment>
<protein>
    <submittedName>
        <fullName evidence="2">P-loop NTPase fold protein</fullName>
    </submittedName>
</protein>
<reference evidence="2 3" key="1">
    <citation type="journal article" date="2024" name="Chem. Sci.">
        <title>Discovery of megapolipeptins by genome mining of a Burkholderiales bacteria collection.</title>
        <authorList>
            <person name="Paulo B.S."/>
            <person name="Recchia M.J.J."/>
            <person name="Lee S."/>
            <person name="Fergusson C.H."/>
            <person name="Romanowski S.B."/>
            <person name="Hernandez A."/>
            <person name="Krull N."/>
            <person name="Liu D.Y."/>
            <person name="Cavanagh H."/>
            <person name="Bos A."/>
            <person name="Gray C.A."/>
            <person name="Murphy B.T."/>
            <person name="Linington R.G."/>
            <person name="Eustaquio A.S."/>
        </authorList>
    </citation>
    <scope>NUCLEOTIDE SEQUENCE [LARGE SCALE GENOMIC DNA]</scope>
    <source>
        <strain evidence="2 3">RL21-008-BIB-B</strain>
    </source>
</reference>
<dbReference type="RefSeq" id="WP_408170647.1">
    <property type="nucleotide sequence ID" value="NZ_JAQQFR010000026.1"/>
</dbReference>
<gene>
    <name evidence="2" type="ORF">PQR63_23325</name>
</gene>
<dbReference type="PANTHER" id="PTHR22674:SF6">
    <property type="entry name" value="NTPASE KAP FAMILY P-LOOP DOMAIN-CONTAINING PROTEIN 1"/>
    <property type="match status" value="1"/>
</dbReference>
<dbReference type="Proteomes" id="UP001629214">
    <property type="component" value="Unassembled WGS sequence"/>
</dbReference>
<name>A0ABW8ZET1_9BURK</name>
<evidence type="ECO:0000313" key="3">
    <source>
        <dbReference type="Proteomes" id="UP001629214"/>
    </source>
</evidence>
<dbReference type="Pfam" id="PF07693">
    <property type="entry name" value="KAP_NTPase"/>
    <property type="match status" value="1"/>
</dbReference>
<evidence type="ECO:0000313" key="2">
    <source>
        <dbReference type="EMBL" id="MFL9881348.1"/>
    </source>
</evidence>
<dbReference type="SUPFAM" id="SSF52540">
    <property type="entry name" value="P-loop containing nucleoside triphosphate hydrolases"/>
    <property type="match status" value="1"/>
</dbReference>
<dbReference type="InterPro" id="IPR027417">
    <property type="entry name" value="P-loop_NTPase"/>
</dbReference>
<accession>A0ABW8ZET1</accession>
<evidence type="ECO:0000259" key="1">
    <source>
        <dbReference type="Pfam" id="PF07693"/>
    </source>
</evidence>
<feature type="non-terminal residue" evidence="2">
    <location>
        <position position="522"/>
    </location>
</feature>
<keyword evidence="3" id="KW-1185">Reference proteome</keyword>